<dbReference type="InterPro" id="IPR007527">
    <property type="entry name" value="Znf_SWIM"/>
</dbReference>
<dbReference type="GO" id="GO:0008270">
    <property type="term" value="F:zinc ion binding"/>
    <property type="evidence" value="ECO:0007669"/>
    <property type="project" value="UniProtKB-KW"/>
</dbReference>
<dbReference type="InterPro" id="IPR011990">
    <property type="entry name" value="TPR-like_helical_dom_sf"/>
</dbReference>
<dbReference type="Proteomes" id="UP000006735">
    <property type="component" value="Chromosome"/>
</dbReference>
<dbReference type="PROSITE" id="PS50966">
    <property type="entry name" value="ZF_SWIM"/>
    <property type="match status" value="1"/>
</dbReference>
<protein>
    <recommendedName>
        <fullName evidence="2">SWIM-type domain-containing protein</fullName>
    </recommendedName>
</protein>
<gene>
    <name evidence="3" type="ordered locus">XOO4168</name>
</gene>
<keyword evidence="1" id="KW-0479">Metal-binding</keyword>
<reference evidence="3 4" key="1">
    <citation type="journal article" date="2005" name="Nucleic Acids Res.">
        <title>The genome sequence of Xanthomonas oryzae pathovar oryzae KACC10331, the bacterial blight pathogen of rice.</title>
        <authorList>
            <person name="Lee B.M."/>
            <person name="Park Y.J."/>
            <person name="Park D.S."/>
            <person name="Kang H.W."/>
            <person name="Kim J.G."/>
            <person name="Song E.S."/>
            <person name="Park I.C."/>
            <person name="Yoon U.H."/>
            <person name="Hahn J.H."/>
            <person name="Koo B.S."/>
            <person name="Lee G.B."/>
            <person name="Kim H."/>
            <person name="Park H.S."/>
            <person name="Yoon K.O."/>
            <person name="Kim J.H."/>
            <person name="Jung C.H."/>
            <person name="Koh N.H."/>
            <person name="Seo J.S."/>
            <person name="Go S.J."/>
        </authorList>
    </citation>
    <scope>NUCLEOTIDE SEQUENCE [LARGE SCALE GENOMIC DNA]</scope>
    <source>
        <strain evidence="4">KACC10331 / KXO85</strain>
    </source>
</reference>
<keyword evidence="1" id="KW-0863">Zinc-finger</keyword>
<dbReference type="KEGG" id="xoo:XOO4168"/>
<feature type="domain" description="SWIM-type" evidence="2">
    <location>
        <begin position="87"/>
        <end position="124"/>
    </location>
</feature>
<keyword evidence="4" id="KW-1185">Reference proteome</keyword>
<dbReference type="Gene3D" id="1.25.40.10">
    <property type="entry name" value="Tetratricopeptide repeat domain"/>
    <property type="match status" value="1"/>
</dbReference>
<dbReference type="AlphaFoldDB" id="Q5GV51"/>
<organism evidence="3 4">
    <name type="scientific">Xanthomonas oryzae pv. oryzae (strain KACC10331 / KXO85)</name>
    <dbReference type="NCBI Taxonomy" id="291331"/>
    <lineage>
        <taxon>Bacteria</taxon>
        <taxon>Pseudomonadati</taxon>
        <taxon>Pseudomonadota</taxon>
        <taxon>Gammaproteobacteria</taxon>
        <taxon>Lysobacterales</taxon>
        <taxon>Lysobacteraceae</taxon>
        <taxon>Xanthomonas</taxon>
    </lineage>
</organism>
<evidence type="ECO:0000259" key="2">
    <source>
        <dbReference type="PROSITE" id="PS50966"/>
    </source>
</evidence>
<evidence type="ECO:0000313" key="4">
    <source>
        <dbReference type="Proteomes" id="UP000006735"/>
    </source>
</evidence>
<accession>Q5GV51</accession>
<proteinExistence type="predicted"/>
<name>Q5GV51_XANOR</name>
<evidence type="ECO:0000313" key="3">
    <source>
        <dbReference type="EMBL" id="AAW77422.1"/>
    </source>
</evidence>
<sequence>MSRVWRQRAKATDAKKQEAFDRERPLRQNRQMTTVFSAARIDAALLLSLTTPSYYARGVAYAAQGRAMLDRLEPLCVEATVSGSEDYSVQLAWRDGSLHGTCDCPIGQQEEFCKHQVAVALTWARQVGGGQAPAASRRKARAPVQDPLQTVQQWLATQSPQALQTLVLELATHDRALRQRLLSQAQLSSAPAQEWRKAVSALLGRKRFMDYRDSIAYAKQLATLPALLEQARQRDPVAALDLHEYAFKRLTAIYEDCDDSGGHIGDRLQALAHTHPEFARSANVSNLAKRLFDLRMLDQWGLTPKLEVYVDLLGNAGIGALEHAALQALHDTASSRRAPNRLAADLLEETARCGGSVDTMLEWFANDCSSAWDYLEMARRCTEHGRERQAIEWLERGAKAHPTEPRILAHLAQAYSRDGFPEDALELRWKAYLLQPAESSYLALRDAALALGPWEPWRERALQALDQRGRHHFGTAHAIRINLLLAEGQDRRALDLAMDATQTLPLDSWHRLLPAAETLDPTTALHICRTLIDGHVRRTSNQGYQTAVALLPILQRLHRDQNDLAAFDVYLDRLRQGYRAKRNFIALLDEQFPANRPPSSA</sequence>
<evidence type="ECO:0000256" key="1">
    <source>
        <dbReference type="PROSITE-ProRule" id="PRU00325"/>
    </source>
</evidence>
<dbReference type="SUPFAM" id="SSF48452">
    <property type="entry name" value="TPR-like"/>
    <property type="match status" value="1"/>
</dbReference>
<keyword evidence="1" id="KW-0862">Zinc</keyword>
<dbReference type="EMBL" id="AE013598">
    <property type="protein sequence ID" value="AAW77422.1"/>
    <property type="molecule type" value="Genomic_DNA"/>
</dbReference>
<dbReference type="STRING" id="291331.XOO4168"/>
<dbReference type="HOGENOM" id="CLU_031282_0_0_6"/>